<comment type="similarity">
    <text evidence="6">Belongs to the Vsr family.</text>
</comment>
<evidence type="ECO:0000256" key="3">
    <source>
        <dbReference type="ARBA" id="ARBA00022763"/>
    </source>
</evidence>
<dbReference type="Gene3D" id="3.40.960.10">
    <property type="entry name" value="VSR Endonuclease"/>
    <property type="match status" value="1"/>
</dbReference>
<dbReference type="GO" id="GO:0006298">
    <property type="term" value="P:mismatch repair"/>
    <property type="evidence" value="ECO:0007669"/>
    <property type="project" value="InterPro"/>
</dbReference>
<keyword evidence="4" id="KW-0378">Hydrolase</keyword>
<dbReference type="EMBL" id="CP041165">
    <property type="protein sequence ID" value="QOP41048.1"/>
    <property type="molecule type" value="Genomic_DNA"/>
</dbReference>
<evidence type="ECO:0000256" key="1">
    <source>
        <dbReference type="ARBA" id="ARBA00022722"/>
    </source>
</evidence>
<dbReference type="AlphaFoldDB" id="A0A7M1AWT9"/>
<sequence length="128" mass="15448">MDSKTAKKIKSKNTKIEVVLGKAMWSYGYRYRKHCRNVYGKPDFCFKKKKIAIFCDSEFWHGKNFLEGEQFKTNADFWETKIKRNIQRDIEVNNFLKKNGWKVIRFWGKDIIKNLDDCLKLIHTEMEK</sequence>
<feature type="domain" description="DUF559" evidence="7">
    <location>
        <begin position="85"/>
        <end position="126"/>
    </location>
</feature>
<keyword evidence="2 8" id="KW-0255">Endonuclease</keyword>
<dbReference type="REBASE" id="450623">
    <property type="entry name" value="V.SspB2ORF4560P"/>
</dbReference>
<protein>
    <submittedName>
        <fullName evidence="8">Very short patch repair endonuclease</fullName>
    </submittedName>
</protein>
<accession>A0A7M1AWT9</accession>
<dbReference type="GO" id="GO:0016787">
    <property type="term" value="F:hydrolase activity"/>
    <property type="evidence" value="ECO:0007669"/>
    <property type="project" value="UniProtKB-KW"/>
</dbReference>
<dbReference type="Pfam" id="PF03852">
    <property type="entry name" value="Vsr"/>
    <property type="match status" value="1"/>
</dbReference>
<evidence type="ECO:0000256" key="6">
    <source>
        <dbReference type="ARBA" id="ARBA00029466"/>
    </source>
</evidence>
<reference evidence="8 9" key="1">
    <citation type="submission" date="2019-06" db="EMBL/GenBank/DDBJ databases">
        <title>Sulfurimonas gotlandica sp. nov., a chemoautotrophic and psychrotolerant epsilonproteobacterium isolated from a pelagic redoxcline, and an emended description of the genus Sulfurimonas.</title>
        <authorList>
            <person name="Wang S."/>
            <person name="Jiang L."/>
            <person name="Shao Z."/>
        </authorList>
    </citation>
    <scope>NUCLEOTIDE SEQUENCE [LARGE SCALE GENOMIC DNA]</scope>
    <source>
        <strain evidence="8 9">B2</strain>
    </source>
</reference>
<evidence type="ECO:0000256" key="4">
    <source>
        <dbReference type="ARBA" id="ARBA00022801"/>
    </source>
</evidence>
<dbReference type="SUPFAM" id="SSF52980">
    <property type="entry name" value="Restriction endonuclease-like"/>
    <property type="match status" value="1"/>
</dbReference>
<dbReference type="GO" id="GO:0004519">
    <property type="term" value="F:endonuclease activity"/>
    <property type="evidence" value="ECO:0007669"/>
    <property type="project" value="UniProtKB-KW"/>
</dbReference>
<evidence type="ECO:0000313" key="8">
    <source>
        <dbReference type="EMBL" id="QOP41048.1"/>
    </source>
</evidence>
<keyword evidence="9" id="KW-1185">Reference proteome</keyword>
<proteinExistence type="inferred from homology"/>
<dbReference type="NCBIfam" id="TIGR00632">
    <property type="entry name" value="vsr"/>
    <property type="match status" value="1"/>
</dbReference>
<keyword evidence="1" id="KW-0540">Nuclease</keyword>
<evidence type="ECO:0000256" key="5">
    <source>
        <dbReference type="ARBA" id="ARBA00023204"/>
    </source>
</evidence>
<dbReference type="KEGG" id="smax:FJR03_04555"/>
<evidence type="ECO:0000259" key="7">
    <source>
        <dbReference type="Pfam" id="PF04480"/>
    </source>
</evidence>
<dbReference type="InterPro" id="IPR004603">
    <property type="entry name" value="DNA_mismatch_endonuc_vsr"/>
</dbReference>
<keyword evidence="3" id="KW-0227">DNA damage</keyword>
<dbReference type="InterPro" id="IPR007569">
    <property type="entry name" value="DUF559"/>
</dbReference>
<evidence type="ECO:0000256" key="2">
    <source>
        <dbReference type="ARBA" id="ARBA00022759"/>
    </source>
</evidence>
<keyword evidence="5" id="KW-0234">DNA repair</keyword>
<dbReference type="CDD" id="cd00221">
    <property type="entry name" value="Vsr"/>
    <property type="match status" value="1"/>
</dbReference>
<name>A0A7M1AWT9_9BACT</name>
<organism evidence="8 9">
    <name type="scientific">Sulfurimonas marina</name>
    <dbReference type="NCBI Taxonomy" id="2590551"/>
    <lineage>
        <taxon>Bacteria</taxon>
        <taxon>Pseudomonadati</taxon>
        <taxon>Campylobacterota</taxon>
        <taxon>Epsilonproteobacteria</taxon>
        <taxon>Campylobacterales</taxon>
        <taxon>Sulfurimonadaceae</taxon>
        <taxon>Sulfurimonas</taxon>
    </lineage>
</organism>
<evidence type="ECO:0000313" key="9">
    <source>
        <dbReference type="Proteomes" id="UP000593910"/>
    </source>
</evidence>
<gene>
    <name evidence="8" type="ORF">FJR03_04555</name>
</gene>
<dbReference type="Proteomes" id="UP000593910">
    <property type="component" value="Chromosome"/>
</dbReference>
<dbReference type="InterPro" id="IPR011335">
    <property type="entry name" value="Restrct_endonuc-II-like"/>
</dbReference>
<dbReference type="Pfam" id="PF04480">
    <property type="entry name" value="DUF559"/>
    <property type="match status" value="1"/>
</dbReference>
<dbReference type="RefSeq" id="WP_193114468.1">
    <property type="nucleotide sequence ID" value="NZ_CP041165.1"/>
</dbReference>